<dbReference type="SUPFAM" id="SSF52402">
    <property type="entry name" value="Adenine nucleotide alpha hydrolases-like"/>
    <property type="match status" value="2"/>
</dbReference>
<dbReference type="Gene3D" id="3.40.50.12370">
    <property type="match status" value="1"/>
</dbReference>
<accession>A0A291QXS9</accession>
<dbReference type="EMBL" id="CP023777">
    <property type="protein sequence ID" value="ATL48737.1"/>
    <property type="molecule type" value="Genomic_DNA"/>
</dbReference>
<proteinExistence type="predicted"/>
<protein>
    <recommendedName>
        <fullName evidence="3">UspA domain-containing protein</fullName>
    </recommendedName>
</protein>
<keyword evidence="2" id="KW-1185">Reference proteome</keyword>
<reference evidence="1 2" key="1">
    <citation type="submission" date="2017-10" db="EMBL/GenBank/DDBJ databases">
        <title>Paenichitinophaga pekingensis gen. nov., sp. nov., isolated from activated sludge.</title>
        <authorList>
            <person name="Jin D."/>
            <person name="Kong X."/>
            <person name="Deng Y."/>
            <person name="Bai Z."/>
        </authorList>
    </citation>
    <scope>NUCLEOTIDE SEQUENCE [LARGE SCALE GENOMIC DNA]</scope>
    <source>
        <strain evidence="1 2">13</strain>
    </source>
</reference>
<name>A0A291QXS9_9BACT</name>
<gene>
    <name evidence="1" type="ORF">COR50_17075</name>
</gene>
<evidence type="ECO:0008006" key="3">
    <source>
        <dbReference type="Google" id="ProtNLM"/>
    </source>
</evidence>
<dbReference type="KEGG" id="cbae:COR50_17075"/>
<sequence>MDALHFREEELDYFYKVSQQLDGELTVLFLRDNTGFAIPASNPTAETDVEFVEQMIQKKMSQQQEAYIEKCKEFIDACNRKNYKVTLQEVHEWSTETIVYESMFADLLLVNYYTTQVPLHEKGISGFIEDVLINASCPVIITPDEYKPIDEIVFTYNGTKSSMFAIKRWTQIFQNLDEIPIRVIYVEENNSKEVPGKSFLDKYLSVHFKNVSYMKLEGEPSNAIYSFLAHKVNCMVTFGAFGRSRLSRFFRKSQSEKVIKMLNIPIFVTHP</sequence>
<evidence type="ECO:0000313" key="2">
    <source>
        <dbReference type="Proteomes" id="UP000220133"/>
    </source>
</evidence>
<dbReference type="AlphaFoldDB" id="A0A291QXS9"/>
<organism evidence="1 2">
    <name type="scientific">Chitinophaga caeni</name>
    <dbReference type="NCBI Taxonomy" id="2029983"/>
    <lineage>
        <taxon>Bacteria</taxon>
        <taxon>Pseudomonadati</taxon>
        <taxon>Bacteroidota</taxon>
        <taxon>Chitinophagia</taxon>
        <taxon>Chitinophagales</taxon>
        <taxon>Chitinophagaceae</taxon>
        <taxon>Chitinophaga</taxon>
    </lineage>
</organism>
<dbReference type="Proteomes" id="UP000220133">
    <property type="component" value="Chromosome"/>
</dbReference>
<evidence type="ECO:0000313" key="1">
    <source>
        <dbReference type="EMBL" id="ATL48737.1"/>
    </source>
</evidence>